<dbReference type="InterPro" id="IPR000742">
    <property type="entry name" value="EGF"/>
</dbReference>
<dbReference type="InterPro" id="IPR029021">
    <property type="entry name" value="Prot-tyrosine_phosphatase-like"/>
</dbReference>
<proteinExistence type="predicted"/>
<dbReference type="SMART" id="SM00181">
    <property type="entry name" value="EGF"/>
    <property type="match status" value="4"/>
</dbReference>
<feature type="domain" description="Tyrosine-protein phosphatase" evidence="3">
    <location>
        <begin position="680"/>
        <end position="941"/>
    </location>
</feature>
<dbReference type="InterPro" id="IPR008979">
    <property type="entry name" value="Galactose-bd-like_sf"/>
</dbReference>
<feature type="compositionally biased region" description="Basic and acidic residues" evidence="2">
    <location>
        <begin position="639"/>
        <end position="648"/>
    </location>
</feature>
<sequence length="1210" mass="131843">MRLQLISAGKICQTDGMTGPNCNEYDLAFNKPARQKEEIESFSASLAVDNINDTCTNPQNVTDPWWRVDIGRNVIVRGLVVFVDNSIRDVLKTFSVEVEADDSSDRKMCYSNPSVRLPVPYAFTCLQNQTGRHVIITGYTGNATISLRLCSVGVYGSCVQGTYGTYCSETCGNCRNASICNPTTGQCPSGCDVGYTGSMCKDLCPFGTYGNNCASLCGKCQYNATCFQFTGMCPNNGACEPGYQTGNCTTLCPDGTWGLGCIACGNCKKSAAPCDKFSGVCKSGCQPGYEYTTVNMSCLGECDDEHWGDACGETCGKCHVPGQDAHGPCSKVNGSCAHGCAAGYYQTAGCNTECGGNTYGLNCALTCGRCGWGGNRTATTCYHVTGDCLSGCQYGWKGRLCNESCAGNEYGPDCKSVCGNCKDNARCAIITGSCPNGCTDGYNATDPTCKQVCDVGYYGSNCSRQCHVNCAEECEVNPVKNVTETVCNRKCSNVDGTCTCKDGWTGPRCEDPCAIGYYGPKCATPCGNCKAGTFCRQVDGWCPEGCADEWCGYKCDLSCKKEEYKTPVGPIVGGSIGGVIGGGLIIAFTAWVVWRYKKDKSIALRSLAKSMRNSFRRLSQRSADGIRRSVQRLSRRGKRAQDKSRLDSDDLTITDGGKGGGKHHVNQMYECAKIHSNSLHEDTFPMVYLQLQGATKDGRTLLHDCFKSFLEQRPKSTSKEQNGHTTGSYYNVATEDIKLQLNGDANPKIPAFLPLGSNLSGFLLINESAASTALWNHLQQRQIETIISVGKEASCTWRPGERLTIGLDVVECIDMQLQPCHRETKLVVSRQGMQGRRAVRHLELYFWSHNEVHPNIGTLLLFMDTFRGLHRSQRERSIIVNYVSMNEQAVLFTLVASMLEILAESRKVDILRTVAIGGKATDTSVRTFDEFKFLHDIAFNYLSEKDKKTPAGSNQTSRNKGPTKQQVTADIAPGNLNSKNGPNNRTKNFASNNNNTNPSVSSNQAYVFSQRNLSQQNDGGRPPREAGSYGRPMAPDNNADPLPIIRPLQPRAHQQALPEQRYLGMDSRSPGGQSRTQPRALDEDRSFRPIETDPQRPTDAAGHNGRPVQSSRDPREERLQHGPSPDRPNRPPSNQAARAASPGRPLQDDFSQRRTRDSSPGRDLEDRPHPRSQYADSANPGQNPGQGRSRANSRSPGHYEETVPSSSTIV</sequence>
<feature type="region of interest" description="Disordered" evidence="2">
    <location>
        <begin position="620"/>
        <end position="661"/>
    </location>
</feature>
<comment type="caution">
    <text evidence="4">The sequence shown here is derived from an EMBL/GenBank/DDBJ whole genome shotgun (WGS) entry which is preliminary data.</text>
</comment>
<dbReference type="PANTHER" id="PTHR24043">
    <property type="entry name" value="SCAVENGER RECEPTOR CLASS F"/>
    <property type="match status" value="1"/>
</dbReference>
<dbReference type="GO" id="GO:0005044">
    <property type="term" value="F:scavenger receptor activity"/>
    <property type="evidence" value="ECO:0007669"/>
    <property type="project" value="InterPro"/>
</dbReference>
<feature type="compositionally biased region" description="Basic and acidic residues" evidence="2">
    <location>
        <begin position="1080"/>
        <end position="1096"/>
    </location>
</feature>
<dbReference type="AlphaFoldDB" id="A0A9D4KQE7"/>
<dbReference type="PROSITE" id="PS50055">
    <property type="entry name" value="TYR_PHOSPHATASE_PTP"/>
    <property type="match status" value="1"/>
</dbReference>
<dbReference type="EMBL" id="JAIWYP010000004">
    <property type="protein sequence ID" value="KAH3843798.1"/>
    <property type="molecule type" value="Genomic_DNA"/>
</dbReference>
<feature type="compositionally biased region" description="Polar residues" evidence="2">
    <location>
        <begin position="1004"/>
        <end position="1018"/>
    </location>
</feature>
<dbReference type="InterPro" id="IPR002049">
    <property type="entry name" value="LE_dom"/>
</dbReference>
<dbReference type="PANTHER" id="PTHR24043:SF8">
    <property type="entry name" value="EGF-LIKE DOMAIN-CONTAINING PROTEIN"/>
    <property type="match status" value="1"/>
</dbReference>
<name>A0A9D4KQE7_DREPO</name>
<evidence type="ECO:0000256" key="2">
    <source>
        <dbReference type="SAM" id="MobiDB-lite"/>
    </source>
</evidence>
<dbReference type="SUPFAM" id="SSF49785">
    <property type="entry name" value="Galactose-binding domain-like"/>
    <property type="match status" value="1"/>
</dbReference>
<dbReference type="GO" id="GO:0004725">
    <property type="term" value="F:protein tyrosine phosphatase activity"/>
    <property type="evidence" value="ECO:0007669"/>
    <property type="project" value="InterPro"/>
</dbReference>
<dbReference type="InterPro" id="IPR042635">
    <property type="entry name" value="MEGF10/SREC1/2-like"/>
</dbReference>
<gene>
    <name evidence="4" type="ORF">DPMN_117329</name>
</gene>
<dbReference type="Pfam" id="PF22633">
    <property type="entry name" value="F5_F8_type_C_2"/>
    <property type="match status" value="1"/>
</dbReference>
<reference evidence="4" key="2">
    <citation type="submission" date="2020-11" db="EMBL/GenBank/DDBJ databases">
        <authorList>
            <person name="McCartney M.A."/>
            <person name="Auch B."/>
            <person name="Kono T."/>
            <person name="Mallez S."/>
            <person name="Becker A."/>
            <person name="Gohl D.M."/>
            <person name="Silverstein K.A.T."/>
            <person name="Koren S."/>
            <person name="Bechman K.B."/>
            <person name="Herman A."/>
            <person name="Abrahante J.E."/>
            <person name="Garbe J."/>
        </authorList>
    </citation>
    <scope>NUCLEOTIDE SEQUENCE</scope>
    <source>
        <strain evidence="4">Duluth1</strain>
        <tissue evidence="4">Whole animal</tissue>
    </source>
</reference>
<dbReference type="Pfam" id="PF00102">
    <property type="entry name" value="Y_phosphatase"/>
    <property type="match status" value="1"/>
</dbReference>
<organism evidence="4 5">
    <name type="scientific">Dreissena polymorpha</name>
    <name type="common">Zebra mussel</name>
    <name type="synonym">Mytilus polymorpha</name>
    <dbReference type="NCBI Taxonomy" id="45954"/>
    <lineage>
        <taxon>Eukaryota</taxon>
        <taxon>Metazoa</taxon>
        <taxon>Spiralia</taxon>
        <taxon>Lophotrochozoa</taxon>
        <taxon>Mollusca</taxon>
        <taxon>Bivalvia</taxon>
        <taxon>Autobranchia</taxon>
        <taxon>Heteroconchia</taxon>
        <taxon>Euheterodonta</taxon>
        <taxon>Imparidentia</taxon>
        <taxon>Neoheterodontei</taxon>
        <taxon>Myida</taxon>
        <taxon>Dreissenoidea</taxon>
        <taxon>Dreissenidae</taxon>
        <taxon>Dreissena</taxon>
    </lineage>
</organism>
<feature type="compositionally biased region" description="Basic and acidic residues" evidence="2">
    <location>
        <begin position="1146"/>
        <end position="1169"/>
    </location>
</feature>
<feature type="compositionally biased region" description="Low complexity" evidence="2">
    <location>
        <begin position="983"/>
        <end position="1003"/>
    </location>
</feature>
<evidence type="ECO:0000256" key="1">
    <source>
        <dbReference type="ARBA" id="ARBA00022536"/>
    </source>
</evidence>
<evidence type="ECO:0000313" key="5">
    <source>
        <dbReference type="Proteomes" id="UP000828390"/>
    </source>
</evidence>
<feature type="compositionally biased region" description="Basic residues" evidence="2">
    <location>
        <begin position="629"/>
        <end position="638"/>
    </location>
</feature>
<reference evidence="4" key="1">
    <citation type="journal article" date="2019" name="bioRxiv">
        <title>The Genome of the Zebra Mussel, Dreissena polymorpha: A Resource for Invasive Species Research.</title>
        <authorList>
            <person name="McCartney M.A."/>
            <person name="Auch B."/>
            <person name="Kono T."/>
            <person name="Mallez S."/>
            <person name="Zhang Y."/>
            <person name="Obille A."/>
            <person name="Becker A."/>
            <person name="Abrahante J.E."/>
            <person name="Garbe J."/>
            <person name="Badalamenti J.P."/>
            <person name="Herman A."/>
            <person name="Mangelson H."/>
            <person name="Liachko I."/>
            <person name="Sullivan S."/>
            <person name="Sone E.D."/>
            <person name="Koren S."/>
            <person name="Silverstein K.A.T."/>
            <person name="Beckman K.B."/>
            <person name="Gohl D.M."/>
        </authorList>
    </citation>
    <scope>NUCLEOTIDE SEQUENCE</scope>
    <source>
        <strain evidence="4">Duluth1</strain>
        <tissue evidence="4">Whole animal</tissue>
    </source>
</reference>
<evidence type="ECO:0000259" key="3">
    <source>
        <dbReference type="PROSITE" id="PS50055"/>
    </source>
</evidence>
<keyword evidence="5" id="KW-1185">Reference proteome</keyword>
<evidence type="ECO:0000313" key="4">
    <source>
        <dbReference type="EMBL" id="KAH3843798.1"/>
    </source>
</evidence>
<protein>
    <recommendedName>
        <fullName evidence="3">Tyrosine-protein phosphatase domain-containing protein</fullName>
    </recommendedName>
</protein>
<dbReference type="SUPFAM" id="SSF52799">
    <property type="entry name" value="(Phosphotyrosine protein) phosphatases II"/>
    <property type="match status" value="1"/>
</dbReference>
<dbReference type="Gene3D" id="2.60.120.260">
    <property type="entry name" value="Galactose-binding domain-like"/>
    <property type="match status" value="1"/>
</dbReference>
<dbReference type="Proteomes" id="UP000828390">
    <property type="component" value="Unassembled WGS sequence"/>
</dbReference>
<feature type="region of interest" description="Disordered" evidence="2">
    <location>
        <begin position="946"/>
        <end position="1045"/>
    </location>
</feature>
<dbReference type="Gene3D" id="3.90.190.10">
    <property type="entry name" value="Protein tyrosine phosphatase superfamily"/>
    <property type="match status" value="1"/>
</dbReference>
<feature type="region of interest" description="Disordered" evidence="2">
    <location>
        <begin position="1062"/>
        <end position="1210"/>
    </location>
</feature>
<accession>A0A9D4KQE7</accession>
<keyword evidence="1" id="KW-0245">EGF-like domain</keyword>
<dbReference type="Gene3D" id="2.170.300.10">
    <property type="entry name" value="Tie2 ligand-binding domain superfamily"/>
    <property type="match status" value="3"/>
</dbReference>
<dbReference type="CDD" id="cd00055">
    <property type="entry name" value="EGF_Lam"/>
    <property type="match status" value="1"/>
</dbReference>
<dbReference type="PROSITE" id="PS00022">
    <property type="entry name" value="EGF_1"/>
    <property type="match status" value="1"/>
</dbReference>
<feature type="compositionally biased region" description="Polar residues" evidence="2">
    <location>
        <begin position="951"/>
        <end position="968"/>
    </location>
</feature>
<feature type="compositionally biased region" description="Polar residues" evidence="2">
    <location>
        <begin position="1174"/>
        <end position="1195"/>
    </location>
</feature>
<dbReference type="InterPro" id="IPR000242">
    <property type="entry name" value="PTP_cat"/>
</dbReference>